<dbReference type="GO" id="GO:0005634">
    <property type="term" value="C:nucleus"/>
    <property type="evidence" value="ECO:0007669"/>
    <property type="project" value="UniProtKB-SubCell"/>
</dbReference>
<feature type="domain" description="DDE-1" evidence="3">
    <location>
        <begin position="209"/>
        <end position="338"/>
    </location>
</feature>
<dbReference type="Pfam" id="PF03184">
    <property type="entry name" value="DDE_1"/>
    <property type="match status" value="1"/>
</dbReference>
<evidence type="ECO:0000313" key="6">
    <source>
        <dbReference type="Proteomes" id="UP001219518"/>
    </source>
</evidence>
<dbReference type="InterPro" id="IPR009057">
    <property type="entry name" value="Homeodomain-like_sf"/>
</dbReference>
<reference evidence="5" key="1">
    <citation type="submission" date="2021-07" db="EMBL/GenBank/DDBJ databases">
        <authorList>
            <person name="Catto M.A."/>
            <person name="Jacobson A."/>
            <person name="Kennedy G."/>
            <person name="Labadie P."/>
            <person name="Hunt B.G."/>
            <person name="Srinivasan R."/>
        </authorList>
    </citation>
    <scope>NUCLEOTIDE SEQUENCE</scope>
    <source>
        <strain evidence="5">PL_HMW_Pooled</strain>
        <tissue evidence="5">Head</tissue>
    </source>
</reference>
<reference evidence="5" key="2">
    <citation type="journal article" date="2023" name="BMC Genomics">
        <title>Pest status, molecular evolution, and epigenetic factors derived from the genome assembly of Frankliniella fusca, a thysanopteran phytovirus vector.</title>
        <authorList>
            <person name="Catto M.A."/>
            <person name="Labadie P.E."/>
            <person name="Jacobson A.L."/>
            <person name="Kennedy G.G."/>
            <person name="Srinivasan R."/>
            <person name="Hunt B.G."/>
        </authorList>
    </citation>
    <scope>NUCLEOTIDE SEQUENCE</scope>
    <source>
        <strain evidence="5">PL_HMW_Pooled</strain>
    </source>
</reference>
<dbReference type="InterPro" id="IPR007889">
    <property type="entry name" value="HTH_Psq"/>
</dbReference>
<evidence type="ECO:0000256" key="2">
    <source>
        <dbReference type="SAM" id="MobiDB-lite"/>
    </source>
</evidence>
<accession>A0AAE1HYP9</accession>
<feature type="domain" description="HTH psq-type" evidence="4">
    <location>
        <begin position="17"/>
        <end position="62"/>
    </location>
</feature>
<feature type="compositionally biased region" description="Basic residues" evidence="2">
    <location>
        <begin position="450"/>
        <end position="465"/>
    </location>
</feature>
<gene>
    <name evidence="5" type="ORF">KUF71_003658</name>
</gene>
<sequence length="601" mass="68421">MRNYQKMPGPNGRLQWSEDDMRRAILRVRKNQLPLRNAAEQFGVPKSSLHRRLKQENPTVMQPVGRPRTLSSGEESVLVDSLIICSEWGFPLTCLDIQNCVQQYLTGTNQVDSRFVNNRPSRDWVNSFLQRHPVLTKRLATNIKRCRAAVSAETVNQYFDNVEKELAAVPSGAIVNCDETNLRDDPSAKIVIARRGSRHVETIMDSSKQSTSIIAAVSDTGIVLPFYFVYQAKYVYPTWIENGPKHTVYNATESGWFNMIIFEDWFVKTALPYFKKFGPNQKKAIIRDNLGAHLSIKVIQLCEENNIAFLLLPANATHFLQPLDVAWFGPMKKEWRKVLRDHKEFYPGVVKKVVFPSLLSKCVDALGERCSKNAVAGFKACGLVPPDRNQALKRYKHLQLTPDKTLSEGEVCSTWTDVLVNHLRETRGNVTANVTKRGKPFEAGKSITKMSKKQLSHPPSCKKRKVVQDQDNETEEELLEQILNDSVGTNSHRRESNKENIDPTVSVSSPTSQIIKEKDFVVLDCGKDLCLGRVNDITDEKYEIDCMRKHVGAKETYCTYPNVPDVVIVRIEKILCSVKTLDLRRNRVKVNDLQYPINRFL</sequence>
<keyword evidence="6" id="KW-1185">Reference proteome</keyword>
<dbReference type="Gene3D" id="1.10.10.60">
    <property type="entry name" value="Homeodomain-like"/>
    <property type="match status" value="1"/>
</dbReference>
<dbReference type="InterPro" id="IPR004875">
    <property type="entry name" value="DDE_SF_endonuclease_dom"/>
</dbReference>
<feature type="region of interest" description="Disordered" evidence="2">
    <location>
        <begin position="449"/>
        <end position="469"/>
    </location>
</feature>
<evidence type="ECO:0000313" key="5">
    <source>
        <dbReference type="EMBL" id="KAK3929651.1"/>
    </source>
</evidence>
<feature type="region of interest" description="Disordered" evidence="2">
    <location>
        <begin position="484"/>
        <end position="507"/>
    </location>
</feature>
<evidence type="ECO:0000259" key="3">
    <source>
        <dbReference type="Pfam" id="PF03184"/>
    </source>
</evidence>
<dbReference type="PANTHER" id="PTHR19303:SF74">
    <property type="entry name" value="POGO TRANSPOSABLE ELEMENT WITH KRAB DOMAIN"/>
    <property type="match status" value="1"/>
</dbReference>
<feature type="compositionally biased region" description="Basic and acidic residues" evidence="2">
    <location>
        <begin position="492"/>
        <end position="501"/>
    </location>
</feature>
<evidence type="ECO:0000259" key="4">
    <source>
        <dbReference type="Pfam" id="PF05225"/>
    </source>
</evidence>
<dbReference type="SUPFAM" id="SSF46689">
    <property type="entry name" value="Homeodomain-like"/>
    <property type="match status" value="1"/>
</dbReference>
<name>A0AAE1HYP9_9NEOP</name>
<dbReference type="Pfam" id="PF05225">
    <property type="entry name" value="HTH_psq"/>
    <property type="match status" value="1"/>
</dbReference>
<evidence type="ECO:0000256" key="1">
    <source>
        <dbReference type="ARBA" id="ARBA00004123"/>
    </source>
</evidence>
<organism evidence="5 6">
    <name type="scientific">Frankliniella fusca</name>
    <dbReference type="NCBI Taxonomy" id="407009"/>
    <lineage>
        <taxon>Eukaryota</taxon>
        <taxon>Metazoa</taxon>
        <taxon>Ecdysozoa</taxon>
        <taxon>Arthropoda</taxon>
        <taxon>Hexapoda</taxon>
        <taxon>Insecta</taxon>
        <taxon>Pterygota</taxon>
        <taxon>Neoptera</taxon>
        <taxon>Paraneoptera</taxon>
        <taxon>Thysanoptera</taxon>
        <taxon>Terebrantia</taxon>
        <taxon>Thripoidea</taxon>
        <taxon>Thripidae</taxon>
        <taxon>Frankliniella</taxon>
    </lineage>
</organism>
<dbReference type="InterPro" id="IPR036397">
    <property type="entry name" value="RNaseH_sf"/>
</dbReference>
<comment type="subcellular location">
    <subcellularLocation>
        <location evidence="1">Nucleus</location>
    </subcellularLocation>
</comment>
<comment type="caution">
    <text evidence="5">The sequence shown here is derived from an EMBL/GenBank/DDBJ whole genome shotgun (WGS) entry which is preliminary data.</text>
</comment>
<dbReference type="GO" id="GO:0003677">
    <property type="term" value="F:DNA binding"/>
    <property type="evidence" value="ECO:0007669"/>
    <property type="project" value="InterPro"/>
</dbReference>
<dbReference type="AlphaFoldDB" id="A0AAE1HYP9"/>
<dbReference type="PANTHER" id="PTHR19303">
    <property type="entry name" value="TRANSPOSON"/>
    <property type="match status" value="1"/>
</dbReference>
<protein>
    <submittedName>
        <fullName evidence="5">Jerky protein homolog-like</fullName>
    </submittedName>
</protein>
<dbReference type="InterPro" id="IPR050863">
    <property type="entry name" value="CenT-Element_Derived"/>
</dbReference>
<dbReference type="Proteomes" id="UP001219518">
    <property type="component" value="Unassembled WGS sequence"/>
</dbReference>
<proteinExistence type="predicted"/>
<dbReference type="Gene3D" id="3.30.420.10">
    <property type="entry name" value="Ribonuclease H-like superfamily/Ribonuclease H"/>
    <property type="match status" value="1"/>
</dbReference>
<dbReference type="EMBL" id="JAHWGI010001401">
    <property type="protein sequence ID" value="KAK3929651.1"/>
    <property type="molecule type" value="Genomic_DNA"/>
</dbReference>